<keyword evidence="3" id="KW-1185">Reference proteome</keyword>
<feature type="region of interest" description="Disordered" evidence="1">
    <location>
        <begin position="620"/>
        <end position="715"/>
    </location>
</feature>
<feature type="compositionally biased region" description="Low complexity" evidence="1">
    <location>
        <begin position="848"/>
        <end position="869"/>
    </location>
</feature>
<feature type="compositionally biased region" description="Basic and acidic residues" evidence="1">
    <location>
        <begin position="870"/>
        <end position="901"/>
    </location>
</feature>
<feature type="region of interest" description="Disordered" evidence="1">
    <location>
        <begin position="103"/>
        <end position="125"/>
    </location>
</feature>
<evidence type="ECO:0000313" key="3">
    <source>
        <dbReference type="Proteomes" id="UP000591131"/>
    </source>
</evidence>
<dbReference type="EMBL" id="JAAPAO010000026">
    <property type="protein sequence ID" value="KAF4676879.1"/>
    <property type="molecule type" value="Genomic_DNA"/>
</dbReference>
<feature type="compositionally biased region" description="Basic residues" evidence="1">
    <location>
        <begin position="672"/>
        <end position="682"/>
    </location>
</feature>
<proteinExistence type="predicted"/>
<feature type="compositionally biased region" description="Polar residues" evidence="1">
    <location>
        <begin position="103"/>
        <end position="117"/>
    </location>
</feature>
<feature type="compositionally biased region" description="Polar residues" evidence="1">
    <location>
        <begin position="437"/>
        <end position="454"/>
    </location>
</feature>
<feature type="compositionally biased region" description="Basic residues" evidence="1">
    <location>
        <begin position="486"/>
        <end position="505"/>
    </location>
</feature>
<evidence type="ECO:0000256" key="1">
    <source>
        <dbReference type="SAM" id="MobiDB-lite"/>
    </source>
</evidence>
<feature type="compositionally biased region" description="Basic residues" evidence="1">
    <location>
        <begin position="835"/>
        <end position="844"/>
    </location>
</feature>
<protein>
    <submittedName>
        <fullName evidence="2">Uncharacterized protein</fullName>
    </submittedName>
</protein>
<feature type="compositionally biased region" description="Basic and acidic residues" evidence="1">
    <location>
        <begin position="746"/>
        <end position="768"/>
    </location>
</feature>
<feature type="region of interest" description="Disordered" evidence="1">
    <location>
        <begin position="359"/>
        <end position="526"/>
    </location>
</feature>
<accession>A0A7J6MZ25</accession>
<feature type="region of interest" description="Disordered" evidence="1">
    <location>
        <begin position="153"/>
        <end position="181"/>
    </location>
</feature>
<evidence type="ECO:0000313" key="2">
    <source>
        <dbReference type="EMBL" id="KAF4676879.1"/>
    </source>
</evidence>
<dbReference type="OrthoDB" id="439163at2759"/>
<gene>
    <name evidence="2" type="ORF">FOL47_004582</name>
</gene>
<feature type="compositionally biased region" description="Basic and acidic residues" evidence="1">
    <location>
        <begin position="401"/>
        <end position="418"/>
    </location>
</feature>
<comment type="caution">
    <text evidence="2">The sequence shown here is derived from an EMBL/GenBank/DDBJ whole genome shotgun (WGS) entry which is preliminary data.</text>
</comment>
<reference evidence="2 3" key="1">
    <citation type="submission" date="2020-04" db="EMBL/GenBank/DDBJ databases">
        <title>Perkinsus chesapeaki whole genome sequence.</title>
        <authorList>
            <person name="Bogema D.R."/>
        </authorList>
    </citation>
    <scope>NUCLEOTIDE SEQUENCE [LARGE SCALE GENOMIC DNA]</scope>
    <source>
        <strain evidence="2">ATCC PRA-425</strain>
    </source>
</reference>
<feature type="compositionally biased region" description="Basic and acidic residues" evidence="1">
    <location>
        <begin position="203"/>
        <end position="215"/>
    </location>
</feature>
<feature type="compositionally biased region" description="Basic residues" evidence="1">
    <location>
        <begin position="808"/>
        <end position="824"/>
    </location>
</feature>
<feature type="compositionally biased region" description="Polar residues" evidence="1">
    <location>
        <begin position="770"/>
        <end position="790"/>
    </location>
</feature>
<feature type="region of interest" description="Disordered" evidence="1">
    <location>
        <begin position="736"/>
        <end position="912"/>
    </location>
</feature>
<feature type="region of interest" description="Disordered" evidence="1">
    <location>
        <begin position="203"/>
        <end position="286"/>
    </location>
</feature>
<feature type="region of interest" description="Disordered" evidence="1">
    <location>
        <begin position="1"/>
        <end position="20"/>
    </location>
</feature>
<sequence>MTNPNTFPGEHLPFSQGVPYPRPEEMYSPYAWPTTPFPGGFGLPPGPNYDDNPAWAQFRQAMAHPASTPVVPDAARKRTDELLERLSEERRELLARFPPLTPSSVGSHLRRTSSNGFATPLPNRMDAPVPGGYPRGGFRQSTGQALNAIPEEDGRGQAVVREMPSFGGGRGGMEARSPEDRAVAVRRYSNAFADRSPARRSTIDHFLHNVGERGPRRSLSAEGRVEGAQEDKENDNSGGNEGSIYSQQPDQTARFGASKEARTVSPSTRRRSSISTRPTHYLSRGTGTYDIRDVHAMCCDACPCKGGKLLCCEHCSLKGHMGGEGKGEMKETACNTEWEGSSSEMQGAEGMDNGAMATRGIMRRKRPRHSSPVDSDRGAEEDDVCQHIGPWHGKVPPKPSAPKDLRVPERLSKVDRRRGERARRKTKAAATAPYEPQQPQLNQSSQISNGSAFQSLVEEAEEATAAAAGQYRNSERVHDRDEREHGRHHHYEARARHHREHRQRHGKAERGVPRRGGSLSSNDDLEAHPHSEIEESYDHQADFEAQEIQRTERRRYSEARRQDEAGLIRTGRVDEHRGVDRGESFEDPDETARHLSFDDASFDAIPEEEPDNINSLTYHSDQDDDTLSAIHPSVDGGHRASETVSFGRQQRESVKMVNTSLQVGPELASPVKAKRKTRGRKHRDPESSDGTLVEEFRESPSYGRGAPRSTRRPPLDVLKGEKILYKRTNSGHGFVIGTLTRHKHDKGMTSRESRSSLEDHVPSRERSRGNRASQESYDPNQSLVPTNSLTYDEVSGLLSEKSPPPLPGRKKGAGGDKKGKKKGTVSRSKAPQAKAKSRAARKKTGVINAKRGAQKVAAAKVVASKNSAGEGRRQDREGGWSSEQRKEAAAEVPHARRDGGPRHTYALPGENWWRSDGTDSAIPADYKLVGYKEDRLLEYHSNMKCLVPLDSPQFMPVLLQLAPYQQKIPETVSDGKSVYFFILECGDGTSNVVDEYPIMVHYENKQRLLGTGDSFIVGPGITYSIENDHATRDAKILMLLRHDTLENSGLNSEIEA</sequence>
<organism evidence="2 3">
    <name type="scientific">Perkinsus chesapeaki</name>
    <name type="common">Clam parasite</name>
    <name type="synonym">Perkinsus andrewsi</name>
    <dbReference type="NCBI Taxonomy" id="330153"/>
    <lineage>
        <taxon>Eukaryota</taxon>
        <taxon>Sar</taxon>
        <taxon>Alveolata</taxon>
        <taxon>Perkinsozoa</taxon>
        <taxon>Perkinsea</taxon>
        <taxon>Perkinsida</taxon>
        <taxon>Perkinsidae</taxon>
        <taxon>Perkinsus</taxon>
    </lineage>
</organism>
<name>A0A7J6MZ25_PERCH</name>
<dbReference type="Proteomes" id="UP000591131">
    <property type="component" value="Unassembled WGS sequence"/>
</dbReference>
<feature type="compositionally biased region" description="Basic and acidic residues" evidence="1">
    <location>
        <begin position="473"/>
        <end position="485"/>
    </location>
</feature>
<dbReference type="AlphaFoldDB" id="A0A7J6MZ25"/>
<feature type="compositionally biased region" description="Low complexity" evidence="1">
    <location>
        <begin position="263"/>
        <end position="279"/>
    </location>
</feature>
<feature type="compositionally biased region" description="Basic and acidic residues" evidence="1">
    <location>
        <begin position="223"/>
        <end position="235"/>
    </location>
</feature>